<accession>A0ABY4P301</accession>
<feature type="region of interest" description="Disordered" evidence="1">
    <location>
        <begin position="50"/>
        <end position="69"/>
    </location>
</feature>
<evidence type="ECO:0000313" key="4">
    <source>
        <dbReference type="Proteomes" id="UP000830158"/>
    </source>
</evidence>
<dbReference type="InterPro" id="IPR000073">
    <property type="entry name" value="AB_hydrolase_1"/>
</dbReference>
<reference evidence="3" key="1">
    <citation type="submission" date="2022-01" db="EMBL/GenBank/DDBJ databases">
        <title>PSI-footprinting approach for the identification of protein synthesis inhibitor producers.</title>
        <authorList>
            <person name="Handel F."/>
            <person name="Kulik A."/>
            <person name="Wex K.W."/>
            <person name="Berscheid A."/>
            <person name="Saur J.S."/>
            <person name="Winkler A."/>
            <person name="Wibberg D."/>
            <person name="Kalinowski J."/>
            <person name="Broetz-Oesterhelt H."/>
            <person name="Mast Y."/>
        </authorList>
    </citation>
    <scope>NUCLEOTIDE SEQUENCE</scope>
    <source>
        <strain evidence="3">KNN 49.3e</strain>
    </source>
</reference>
<proteinExistence type="predicted"/>
<dbReference type="InterPro" id="IPR029058">
    <property type="entry name" value="AB_hydrolase_fold"/>
</dbReference>
<dbReference type="RefSeq" id="WP_116113853.1">
    <property type="nucleotide sequence ID" value="NZ_CP091196.1"/>
</dbReference>
<evidence type="ECO:0000313" key="3">
    <source>
        <dbReference type="EMBL" id="UQS26608.1"/>
    </source>
</evidence>
<protein>
    <submittedName>
        <fullName evidence="3">Alpha/beta hydrolase</fullName>
    </submittedName>
</protein>
<dbReference type="EMBL" id="CP091196">
    <property type="protein sequence ID" value="UQS26608.1"/>
    <property type="molecule type" value="Genomic_DNA"/>
</dbReference>
<dbReference type="Pfam" id="PF12697">
    <property type="entry name" value="Abhydrolase_6"/>
    <property type="match status" value="1"/>
</dbReference>
<dbReference type="SUPFAM" id="SSF53474">
    <property type="entry name" value="alpha/beta-Hydrolases"/>
    <property type="match status" value="1"/>
</dbReference>
<dbReference type="Proteomes" id="UP000830158">
    <property type="component" value="Chromosome"/>
</dbReference>
<feature type="domain" description="AB hydrolase-1" evidence="2">
    <location>
        <begin position="23"/>
        <end position="256"/>
    </location>
</feature>
<gene>
    <name evidence="3" type="ORF">L1857_29290</name>
</gene>
<dbReference type="PANTHER" id="PTHR43194">
    <property type="entry name" value="HYDROLASE ALPHA/BETA FOLD FAMILY"/>
    <property type="match status" value="1"/>
</dbReference>
<evidence type="ECO:0000259" key="2">
    <source>
        <dbReference type="Pfam" id="PF12697"/>
    </source>
</evidence>
<dbReference type="Gene3D" id="3.40.50.1820">
    <property type="entry name" value="alpha/beta hydrolase"/>
    <property type="match status" value="1"/>
</dbReference>
<name>A0ABY4P301_9PSEU</name>
<sequence>MSRTLPVPGARLHHEIRGQGPLVVLVGAPMDARPFAPLADLLAGDHTVLTTDPRGVNRSPVDDPEQDSTPEIRADDLARLIEHAGAGPAVVFGSSGGAVSALALAQARPDLVTTVIAHEPPLSDLLPDADRIRAQGGEVIATHFAGDPVGAMRKFLEMADIHLPEPVFQEFFAQEPSPRDLADANYQYARMYRPTTRWIPDFEVLRTRPVVIGIGEESAGQLCERTSEALAAELGVEPARFPGDHTGFAADPAAFATRLRDFL</sequence>
<keyword evidence="3" id="KW-0378">Hydrolase</keyword>
<dbReference type="GO" id="GO:0016787">
    <property type="term" value="F:hydrolase activity"/>
    <property type="evidence" value="ECO:0007669"/>
    <property type="project" value="UniProtKB-KW"/>
</dbReference>
<evidence type="ECO:0000256" key="1">
    <source>
        <dbReference type="SAM" id="MobiDB-lite"/>
    </source>
</evidence>
<keyword evidence="4" id="KW-1185">Reference proteome</keyword>
<organism evidence="3 4">
    <name type="scientific">Amycolatopsis thermalba</name>
    <dbReference type="NCBI Taxonomy" id="944492"/>
    <lineage>
        <taxon>Bacteria</taxon>
        <taxon>Bacillati</taxon>
        <taxon>Actinomycetota</taxon>
        <taxon>Actinomycetes</taxon>
        <taxon>Pseudonocardiales</taxon>
        <taxon>Pseudonocardiaceae</taxon>
        <taxon>Amycolatopsis</taxon>
    </lineage>
</organism>
<dbReference type="InterPro" id="IPR050228">
    <property type="entry name" value="Carboxylesterase_BioH"/>
</dbReference>
<dbReference type="PANTHER" id="PTHR43194:SF2">
    <property type="entry name" value="PEROXISOMAL MEMBRANE PROTEIN LPX1"/>
    <property type="match status" value="1"/>
</dbReference>